<dbReference type="InterPro" id="IPR011765">
    <property type="entry name" value="Pept_M16_N"/>
</dbReference>
<dbReference type="InterPro" id="IPR001431">
    <property type="entry name" value="Pept_M16_Zn_BS"/>
</dbReference>
<proteinExistence type="inferred from homology"/>
<dbReference type="PANTHER" id="PTHR11851:SF49">
    <property type="entry name" value="MITOCHONDRIAL-PROCESSING PEPTIDASE SUBUNIT ALPHA"/>
    <property type="match status" value="1"/>
</dbReference>
<gene>
    <name evidence="5" type="ORF">P7079_05355</name>
</gene>
<comment type="similarity">
    <text evidence="1 2">Belongs to the peptidase M16 family.</text>
</comment>
<evidence type="ECO:0000313" key="5">
    <source>
        <dbReference type="EMBL" id="WFM82833.1"/>
    </source>
</evidence>
<dbReference type="PROSITE" id="PS00143">
    <property type="entry name" value="INSULINASE"/>
    <property type="match status" value="1"/>
</dbReference>
<feature type="domain" description="Peptidase M16 N-terminal" evidence="3">
    <location>
        <begin position="41"/>
        <end position="186"/>
    </location>
</feature>
<dbReference type="Pfam" id="PF00675">
    <property type="entry name" value="Peptidase_M16"/>
    <property type="match status" value="1"/>
</dbReference>
<reference evidence="5 6" key="1">
    <citation type="submission" date="2023-03" db="EMBL/GenBank/DDBJ databases">
        <title>Complete genome of Arcanobacterium canis strain DSM 25104 isolated in 2010 from a canine otitis externa in Germany.</title>
        <authorList>
            <person name="Borowiak M."/>
            <person name="Kreitlow A."/>
            <person name="Malorny B."/>
            <person name="Laemmler C."/>
            <person name="Prenger-Berninghoff E."/>
            <person name="Ploetz M."/>
            <person name="Abdulmawjood A."/>
        </authorList>
    </citation>
    <scope>NUCLEOTIDE SEQUENCE [LARGE SCALE GENOMIC DNA]</scope>
    <source>
        <strain evidence="5 6">DSM 25104</strain>
    </source>
</reference>
<dbReference type="EMBL" id="CP121208">
    <property type="protein sequence ID" value="WFM82833.1"/>
    <property type="molecule type" value="Genomic_DNA"/>
</dbReference>
<name>A0ABY8FWG3_9ACTO</name>
<protein>
    <submittedName>
        <fullName evidence="5">Pitrilysin family protein</fullName>
    </submittedName>
</protein>
<dbReference type="InterPro" id="IPR007863">
    <property type="entry name" value="Peptidase_M16_C"/>
</dbReference>
<evidence type="ECO:0000259" key="3">
    <source>
        <dbReference type="Pfam" id="PF00675"/>
    </source>
</evidence>
<dbReference type="Gene3D" id="3.30.830.10">
    <property type="entry name" value="Metalloenzyme, LuxS/M16 peptidase-like"/>
    <property type="match status" value="2"/>
</dbReference>
<evidence type="ECO:0000313" key="6">
    <source>
        <dbReference type="Proteomes" id="UP001215216"/>
    </source>
</evidence>
<dbReference type="Proteomes" id="UP001215216">
    <property type="component" value="Chromosome"/>
</dbReference>
<dbReference type="Pfam" id="PF05193">
    <property type="entry name" value="Peptidase_M16_C"/>
    <property type="match status" value="1"/>
</dbReference>
<dbReference type="InterPro" id="IPR011249">
    <property type="entry name" value="Metalloenz_LuxS/M16"/>
</dbReference>
<sequence>MTALGEISMFTRIALTNDHSDIRFEENGVIGRRSILPGGIRVLSEKVPGQRSVSLALWIGAGSRDEAPGHEGSTHFLEHLLFKGTHTRTAREISELGDFLGGAMNASTARAYTNYYGRVFADDLPQLLELLIDMVTASRLDEADMELERGVILEELAASEDDVSEVAEQAILPLVWGQHPLARPVGGSREAVRALAPEAMRSHYRANYRSDELVVTAAGDVDHDALCAMVLALLENSGWDLTPGVAPQARRRGEDIVYATGGENMIAHPGRQTAVVVGMPGLTLSDADEQAAIVLDTVLGGGQSSRMFQEVREKRGLAYSTYSWMMSNPEGGIFALEAQCQPDVAHEVAHVMQECLNDVAANGITEQELLTSFHQRRAQLVFSAETNGFRRSRLGFAELIRGEIWSIEENLQAAKSVTCHDVQQLAQRLAAGPRSLVIAGEQ</sequence>
<organism evidence="5 6">
    <name type="scientific">Arcanobacterium canis</name>
    <dbReference type="NCBI Taxonomy" id="999183"/>
    <lineage>
        <taxon>Bacteria</taxon>
        <taxon>Bacillati</taxon>
        <taxon>Actinomycetota</taxon>
        <taxon>Actinomycetes</taxon>
        <taxon>Actinomycetales</taxon>
        <taxon>Actinomycetaceae</taxon>
        <taxon>Arcanobacterium</taxon>
    </lineage>
</organism>
<dbReference type="PANTHER" id="PTHR11851">
    <property type="entry name" value="METALLOPROTEASE"/>
    <property type="match status" value="1"/>
</dbReference>
<evidence type="ECO:0000259" key="4">
    <source>
        <dbReference type="Pfam" id="PF05193"/>
    </source>
</evidence>
<accession>A0ABY8FWG3</accession>
<evidence type="ECO:0000256" key="1">
    <source>
        <dbReference type="ARBA" id="ARBA00007261"/>
    </source>
</evidence>
<dbReference type="InterPro" id="IPR050361">
    <property type="entry name" value="MPP/UQCRC_Complex"/>
</dbReference>
<dbReference type="SUPFAM" id="SSF63411">
    <property type="entry name" value="LuxS/MPP-like metallohydrolase"/>
    <property type="match status" value="2"/>
</dbReference>
<keyword evidence="6" id="KW-1185">Reference proteome</keyword>
<evidence type="ECO:0000256" key="2">
    <source>
        <dbReference type="RuleBase" id="RU004447"/>
    </source>
</evidence>
<feature type="domain" description="Peptidase M16 C-terminal" evidence="4">
    <location>
        <begin position="197"/>
        <end position="369"/>
    </location>
</feature>
<dbReference type="RefSeq" id="WP_278012259.1">
    <property type="nucleotide sequence ID" value="NZ_CP121208.1"/>
</dbReference>